<comment type="subunit">
    <text evidence="10">F-type ATPases have 2 components, CF(1) - the catalytic core - and CF(0) - the membrane proton channel. CF(1) has five subunits: alpha(3), beta(3), gamma(1), delta(1), epsilon(1). CF(0) has three main subunits: a, b and c.</text>
</comment>
<dbReference type="InterPro" id="IPR035968">
    <property type="entry name" value="ATP_synth_F1_ATPase_gsu"/>
</dbReference>
<proteinExistence type="inferred from homology"/>
<comment type="subcellular location">
    <subcellularLocation>
        <location evidence="10">Cell membrane</location>
        <topology evidence="10">Peripheral membrane protein</topology>
    </subcellularLocation>
    <subcellularLocation>
        <location evidence="2">Membrane</location>
        <topology evidence="2">Peripheral membrane protein</topology>
    </subcellularLocation>
</comment>
<dbReference type="Gene3D" id="3.40.1380.10">
    <property type="match status" value="1"/>
</dbReference>
<sequence>MAQIREIKRRIKSINNTSKVTHAMELVSAAKMRRSQEAALASRPYTYTLSEILTQVKSRSEKPHTLLTEKESPKQMMILLTSDRGLVAGLNLNLFREIAKLDMKNFQFVVVGKKGQNFTTKTGSDLIASFISDENEPLDLARTLTKVVVDAYANSEVNRVSIMYPDFQSTVKQIPTLTQVLPIEIEKKELPTTNNPLRERSEASQRQTDLLFEPSVDDILESILPHYVLTKIYQAILETKASEHSARMVAMKNATDAANDLVEDLTLAYNQARQEAITKELLDIITAQSAFE</sequence>
<dbReference type="PANTHER" id="PTHR11693:SF22">
    <property type="entry name" value="ATP SYNTHASE SUBUNIT GAMMA, MITOCHONDRIAL"/>
    <property type="match status" value="1"/>
</dbReference>
<keyword evidence="9 10" id="KW-0066">ATP synthesis</keyword>
<keyword evidence="8 10" id="KW-0139">CF(1)</keyword>
<dbReference type="CDD" id="cd12151">
    <property type="entry name" value="F1-ATPase_gamma"/>
    <property type="match status" value="1"/>
</dbReference>
<dbReference type="HAMAP" id="MF_00815">
    <property type="entry name" value="ATP_synth_gamma_bact"/>
    <property type="match status" value="1"/>
</dbReference>
<comment type="similarity">
    <text evidence="3 10">Belongs to the ATPase gamma chain family.</text>
</comment>
<dbReference type="STRING" id="1797711.A2870_01390"/>
<dbReference type="InterPro" id="IPR000131">
    <property type="entry name" value="ATP_synth_F1_gsu"/>
</dbReference>
<evidence type="ECO:0000256" key="6">
    <source>
        <dbReference type="ARBA" id="ARBA00023065"/>
    </source>
</evidence>
<gene>
    <name evidence="10" type="primary">atpG</name>
    <name evidence="11" type="ORF">A2870_01390</name>
</gene>
<comment type="function">
    <text evidence="1 10">Produces ATP from ADP in the presence of a proton gradient across the membrane. The gamma chain is believed to be important in regulating ATPase activity and the flow of protons through the CF(0) complex.</text>
</comment>
<dbReference type="GO" id="GO:0042777">
    <property type="term" value="P:proton motive force-driven plasma membrane ATP synthesis"/>
    <property type="evidence" value="ECO:0007669"/>
    <property type="project" value="UniProtKB-UniRule"/>
</dbReference>
<evidence type="ECO:0000256" key="7">
    <source>
        <dbReference type="ARBA" id="ARBA00023136"/>
    </source>
</evidence>
<dbReference type="GO" id="GO:0046933">
    <property type="term" value="F:proton-transporting ATP synthase activity, rotational mechanism"/>
    <property type="evidence" value="ECO:0007669"/>
    <property type="project" value="UniProtKB-UniRule"/>
</dbReference>
<evidence type="ECO:0000256" key="2">
    <source>
        <dbReference type="ARBA" id="ARBA00004170"/>
    </source>
</evidence>
<evidence type="ECO:0000313" key="12">
    <source>
        <dbReference type="Proteomes" id="UP000179102"/>
    </source>
</evidence>
<dbReference type="GO" id="GO:0005524">
    <property type="term" value="F:ATP binding"/>
    <property type="evidence" value="ECO:0007669"/>
    <property type="project" value="UniProtKB-UniRule"/>
</dbReference>
<keyword evidence="7 10" id="KW-0472">Membrane</keyword>
<evidence type="ECO:0000313" key="11">
    <source>
        <dbReference type="EMBL" id="OGD87382.1"/>
    </source>
</evidence>
<protein>
    <recommendedName>
        <fullName evidence="10">ATP synthase gamma chain</fullName>
    </recommendedName>
    <alternativeName>
        <fullName evidence="10">ATP synthase F1 sector gamma subunit</fullName>
    </alternativeName>
    <alternativeName>
        <fullName evidence="10">F-ATPase gamma subunit</fullName>
    </alternativeName>
</protein>
<keyword evidence="5 10" id="KW-0375">Hydrogen ion transport</keyword>
<dbReference type="EMBL" id="MFAZ01000014">
    <property type="protein sequence ID" value="OGD87382.1"/>
    <property type="molecule type" value="Genomic_DNA"/>
</dbReference>
<dbReference type="GO" id="GO:0005886">
    <property type="term" value="C:plasma membrane"/>
    <property type="evidence" value="ECO:0007669"/>
    <property type="project" value="UniProtKB-SubCell"/>
</dbReference>
<dbReference type="NCBIfam" id="TIGR01146">
    <property type="entry name" value="ATPsyn_F1gamma"/>
    <property type="match status" value="1"/>
</dbReference>
<comment type="caution">
    <text evidence="11">The sequence shown here is derived from an EMBL/GenBank/DDBJ whole genome shotgun (WGS) entry which is preliminary data.</text>
</comment>
<evidence type="ECO:0000256" key="4">
    <source>
        <dbReference type="ARBA" id="ARBA00022448"/>
    </source>
</evidence>
<keyword evidence="10" id="KW-1003">Cell membrane</keyword>
<evidence type="ECO:0000256" key="5">
    <source>
        <dbReference type="ARBA" id="ARBA00022781"/>
    </source>
</evidence>
<reference evidence="11 12" key="1">
    <citation type="journal article" date="2016" name="Nat. Commun.">
        <title>Thousands of microbial genomes shed light on interconnected biogeochemical processes in an aquifer system.</title>
        <authorList>
            <person name="Anantharaman K."/>
            <person name="Brown C.T."/>
            <person name="Hug L.A."/>
            <person name="Sharon I."/>
            <person name="Castelle C.J."/>
            <person name="Probst A.J."/>
            <person name="Thomas B.C."/>
            <person name="Singh A."/>
            <person name="Wilkins M.J."/>
            <person name="Karaoz U."/>
            <person name="Brodie E.L."/>
            <person name="Williams K.H."/>
            <person name="Hubbard S.S."/>
            <person name="Banfield J.F."/>
        </authorList>
    </citation>
    <scope>NUCLEOTIDE SEQUENCE [LARGE SCALE GENOMIC DNA]</scope>
</reference>
<keyword evidence="4 10" id="KW-0813">Transport</keyword>
<dbReference type="Gene3D" id="1.10.287.80">
    <property type="entry name" value="ATP synthase, gamma subunit, helix hairpin domain"/>
    <property type="match status" value="1"/>
</dbReference>
<dbReference type="SUPFAM" id="SSF52943">
    <property type="entry name" value="ATP synthase (F1-ATPase), gamma subunit"/>
    <property type="match status" value="1"/>
</dbReference>
<evidence type="ECO:0000256" key="1">
    <source>
        <dbReference type="ARBA" id="ARBA00003456"/>
    </source>
</evidence>
<keyword evidence="6 10" id="KW-0406">Ion transport</keyword>
<dbReference type="GO" id="GO:0045259">
    <property type="term" value="C:proton-transporting ATP synthase complex"/>
    <property type="evidence" value="ECO:0007669"/>
    <property type="project" value="UniProtKB-KW"/>
</dbReference>
<dbReference type="PANTHER" id="PTHR11693">
    <property type="entry name" value="ATP SYNTHASE GAMMA CHAIN"/>
    <property type="match status" value="1"/>
</dbReference>
<evidence type="ECO:0000256" key="3">
    <source>
        <dbReference type="ARBA" id="ARBA00007681"/>
    </source>
</evidence>
<organism evidence="11 12">
    <name type="scientific">Candidatus Curtissbacteria bacterium RIFCSPHIGHO2_01_FULL_41_11</name>
    <dbReference type="NCBI Taxonomy" id="1797711"/>
    <lineage>
        <taxon>Bacteria</taxon>
        <taxon>Candidatus Curtissiibacteriota</taxon>
    </lineage>
</organism>
<dbReference type="Pfam" id="PF00231">
    <property type="entry name" value="ATP-synt"/>
    <property type="match status" value="1"/>
</dbReference>
<evidence type="ECO:0000256" key="9">
    <source>
        <dbReference type="ARBA" id="ARBA00023310"/>
    </source>
</evidence>
<evidence type="ECO:0000256" key="10">
    <source>
        <dbReference type="HAMAP-Rule" id="MF_00815"/>
    </source>
</evidence>
<dbReference type="Proteomes" id="UP000179102">
    <property type="component" value="Unassembled WGS sequence"/>
</dbReference>
<name>A0A1F5G688_9BACT</name>
<accession>A0A1F5G688</accession>
<evidence type="ECO:0000256" key="8">
    <source>
        <dbReference type="ARBA" id="ARBA00023196"/>
    </source>
</evidence>
<dbReference type="AlphaFoldDB" id="A0A1F5G688"/>
<dbReference type="PRINTS" id="PR00126">
    <property type="entry name" value="ATPASEGAMMA"/>
</dbReference>